<keyword evidence="3" id="KW-1185">Reference proteome</keyword>
<dbReference type="AlphaFoldDB" id="A0AAV9I3N6"/>
<name>A0AAV9I3N6_9PEZI</name>
<sequence length="201" mass="21676">MQLTTALLSVFAAAAAAAPATEGASCTPPPRRFGIMALRSASPIHFGEIIASENKMALGLAESEINAQCADGAAKKEATFYIRDGELFLYTPNDTVQQFFTDRSGMGQGVIQYVTYKKGETPNFGARSETKGWVVDENDNLTFNGNSLQACPWDPATPNATKWYIWMSGVEKPAGQEGCLGFNARTVTTAKPVQCTYSQRV</sequence>
<dbReference type="EMBL" id="MU864932">
    <property type="protein sequence ID" value="KAK4466299.1"/>
    <property type="molecule type" value="Genomic_DNA"/>
</dbReference>
<organism evidence="2 3">
    <name type="scientific">Cladorrhinum samala</name>
    <dbReference type="NCBI Taxonomy" id="585594"/>
    <lineage>
        <taxon>Eukaryota</taxon>
        <taxon>Fungi</taxon>
        <taxon>Dikarya</taxon>
        <taxon>Ascomycota</taxon>
        <taxon>Pezizomycotina</taxon>
        <taxon>Sordariomycetes</taxon>
        <taxon>Sordariomycetidae</taxon>
        <taxon>Sordariales</taxon>
        <taxon>Podosporaceae</taxon>
        <taxon>Cladorrhinum</taxon>
    </lineage>
</organism>
<accession>A0AAV9I3N6</accession>
<gene>
    <name evidence="2" type="ORF">QBC42DRAFT_259296</name>
</gene>
<reference evidence="2" key="2">
    <citation type="submission" date="2023-06" db="EMBL/GenBank/DDBJ databases">
        <authorList>
            <consortium name="Lawrence Berkeley National Laboratory"/>
            <person name="Mondo S.J."/>
            <person name="Hensen N."/>
            <person name="Bonometti L."/>
            <person name="Westerberg I."/>
            <person name="Brannstrom I.O."/>
            <person name="Guillou S."/>
            <person name="Cros-Aarteil S."/>
            <person name="Calhoun S."/>
            <person name="Haridas S."/>
            <person name="Kuo A."/>
            <person name="Pangilinan J."/>
            <person name="Riley R."/>
            <person name="Labutti K."/>
            <person name="Andreopoulos B."/>
            <person name="Lipzen A."/>
            <person name="Chen C."/>
            <person name="Yanf M."/>
            <person name="Daum C."/>
            <person name="Ng V."/>
            <person name="Clum A."/>
            <person name="Steindorff A."/>
            <person name="Ohm R."/>
            <person name="Martin F."/>
            <person name="Silar P."/>
            <person name="Natvig D."/>
            <person name="Lalanne C."/>
            <person name="Gautier V."/>
            <person name="Ament-Velasquez S.L."/>
            <person name="Kruys A."/>
            <person name="Hutchinson M.I."/>
            <person name="Powell A.J."/>
            <person name="Barry K."/>
            <person name="Miller A.N."/>
            <person name="Grigoriev I.V."/>
            <person name="Debuchy R."/>
            <person name="Gladieux P."/>
            <person name="Thoren M.H."/>
            <person name="Johannesson H."/>
        </authorList>
    </citation>
    <scope>NUCLEOTIDE SEQUENCE</scope>
    <source>
        <strain evidence="2">PSN324</strain>
    </source>
</reference>
<evidence type="ECO:0000313" key="2">
    <source>
        <dbReference type="EMBL" id="KAK4466299.1"/>
    </source>
</evidence>
<keyword evidence="1" id="KW-0732">Signal</keyword>
<evidence type="ECO:0000256" key="1">
    <source>
        <dbReference type="SAM" id="SignalP"/>
    </source>
</evidence>
<evidence type="ECO:0000313" key="3">
    <source>
        <dbReference type="Proteomes" id="UP001321749"/>
    </source>
</evidence>
<proteinExistence type="predicted"/>
<feature type="signal peptide" evidence="1">
    <location>
        <begin position="1"/>
        <end position="23"/>
    </location>
</feature>
<dbReference type="Proteomes" id="UP001321749">
    <property type="component" value="Unassembled WGS sequence"/>
</dbReference>
<reference evidence="2" key="1">
    <citation type="journal article" date="2023" name="Mol. Phylogenet. Evol.">
        <title>Genome-scale phylogeny and comparative genomics of the fungal order Sordariales.</title>
        <authorList>
            <person name="Hensen N."/>
            <person name="Bonometti L."/>
            <person name="Westerberg I."/>
            <person name="Brannstrom I.O."/>
            <person name="Guillou S."/>
            <person name="Cros-Aarteil S."/>
            <person name="Calhoun S."/>
            <person name="Haridas S."/>
            <person name="Kuo A."/>
            <person name="Mondo S."/>
            <person name="Pangilinan J."/>
            <person name="Riley R."/>
            <person name="LaButti K."/>
            <person name="Andreopoulos B."/>
            <person name="Lipzen A."/>
            <person name="Chen C."/>
            <person name="Yan M."/>
            <person name="Daum C."/>
            <person name="Ng V."/>
            <person name="Clum A."/>
            <person name="Steindorff A."/>
            <person name="Ohm R.A."/>
            <person name="Martin F."/>
            <person name="Silar P."/>
            <person name="Natvig D.O."/>
            <person name="Lalanne C."/>
            <person name="Gautier V."/>
            <person name="Ament-Velasquez S.L."/>
            <person name="Kruys A."/>
            <person name="Hutchinson M.I."/>
            <person name="Powell A.J."/>
            <person name="Barry K."/>
            <person name="Miller A.N."/>
            <person name="Grigoriev I.V."/>
            <person name="Debuchy R."/>
            <person name="Gladieux P."/>
            <person name="Hiltunen Thoren M."/>
            <person name="Johannesson H."/>
        </authorList>
    </citation>
    <scope>NUCLEOTIDE SEQUENCE</scope>
    <source>
        <strain evidence="2">PSN324</strain>
    </source>
</reference>
<feature type="chain" id="PRO_5043709691" description="Cell wall protein PhiA" evidence="1">
    <location>
        <begin position="24"/>
        <end position="201"/>
    </location>
</feature>
<protein>
    <recommendedName>
        <fullName evidence="4">Cell wall protein PhiA</fullName>
    </recommendedName>
</protein>
<comment type="caution">
    <text evidence="2">The sequence shown here is derived from an EMBL/GenBank/DDBJ whole genome shotgun (WGS) entry which is preliminary data.</text>
</comment>
<evidence type="ECO:0008006" key="4">
    <source>
        <dbReference type="Google" id="ProtNLM"/>
    </source>
</evidence>